<accession>W9RCK5</accession>
<dbReference type="AlphaFoldDB" id="W9RCK5"/>
<organism evidence="1 2">
    <name type="scientific">Morus notabilis</name>
    <dbReference type="NCBI Taxonomy" id="981085"/>
    <lineage>
        <taxon>Eukaryota</taxon>
        <taxon>Viridiplantae</taxon>
        <taxon>Streptophyta</taxon>
        <taxon>Embryophyta</taxon>
        <taxon>Tracheophyta</taxon>
        <taxon>Spermatophyta</taxon>
        <taxon>Magnoliopsida</taxon>
        <taxon>eudicotyledons</taxon>
        <taxon>Gunneridae</taxon>
        <taxon>Pentapetalae</taxon>
        <taxon>rosids</taxon>
        <taxon>fabids</taxon>
        <taxon>Rosales</taxon>
        <taxon>Moraceae</taxon>
        <taxon>Moreae</taxon>
        <taxon>Morus</taxon>
    </lineage>
</organism>
<dbReference type="Proteomes" id="UP000030645">
    <property type="component" value="Unassembled WGS sequence"/>
</dbReference>
<dbReference type="EMBL" id="KE344869">
    <property type="protein sequence ID" value="EXB82463.1"/>
    <property type="molecule type" value="Genomic_DNA"/>
</dbReference>
<evidence type="ECO:0000313" key="1">
    <source>
        <dbReference type="EMBL" id="EXB82463.1"/>
    </source>
</evidence>
<name>W9RCK5_9ROSA</name>
<sequence>MNEPAFSGYMVEVLLHGMPLLDSSGDGFGLPKRVPTNLFRYEEEFCIVSDEIKCLDNVVHCILVSYWCILSGEYVFDGLICIHVTFECTRSCIILDGVALFRTSCFIVSSADTTQVDEEVEGFFFEVSLIGYGNNTLSAIATLLFYTIVFLKFN</sequence>
<keyword evidence="2" id="KW-1185">Reference proteome</keyword>
<evidence type="ECO:0000313" key="2">
    <source>
        <dbReference type="Proteomes" id="UP000030645"/>
    </source>
</evidence>
<reference evidence="2" key="1">
    <citation type="submission" date="2013-01" db="EMBL/GenBank/DDBJ databases">
        <title>Draft Genome Sequence of a Mulberry Tree, Morus notabilis C.K. Schneid.</title>
        <authorList>
            <person name="He N."/>
            <person name="Zhao S."/>
        </authorList>
    </citation>
    <scope>NUCLEOTIDE SEQUENCE</scope>
</reference>
<gene>
    <name evidence="1" type="ORF">L484_027638</name>
</gene>
<proteinExistence type="predicted"/>
<protein>
    <submittedName>
        <fullName evidence="1">Uncharacterized protein</fullName>
    </submittedName>
</protein>